<evidence type="ECO:0000256" key="10">
    <source>
        <dbReference type="ARBA" id="ARBA00022915"/>
    </source>
</evidence>
<dbReference type="FunFam" id="3.30.70.360:FF:000011">
    <property type="entry name" value="Succinyl-diaminopimelate desuccinylase"/>
    <property type="match status" value="1"/>
</dbReference>
<dbReference type="GO" id="GO:0008777">
    <property type="term" value="F:acetylornithine deacetylase activity"/>
    <property type="evidence" value="ECO:0007669"/>
    <property type="project" value="TreeGrafter"/>
</dbReference>
<dbReference type="SUPFAM" id="SSF53187">
    <property type="entry name" value="Zn-dependent exopeptidases"/>
    <property type="match status" value="1"/>
</dbReference>
<dbReference type="Gene3D" id="3.30.70.360">
    <property type="match status" value="1"/>
</dbReference>
<evidence type="ECO:0000256" key="11">
    <source>
        <dbReference type="ARBA" id="ARBA00023154"/>
    </source>
</evidence>
<keyword evidence="17" id="KW-1185">Reference proteome</keyword>
<evidence type="ECO:0000256" key="3">
    <source>
        <dbReference type="ARBA" id="ARBA00005130"/>
    </source>
</evidence>
<evidence type="ECO:0000256" key="8">
    <source>
        <dbReference type="ARBA" id="ARBA00022801"/>
    </source>
</evidence>
<dbReference type="GO" id="GO:0009089">
    <property type="term" value="P:lysine biosynthetic process via diaminopimelate"/>
    <property type="evidence" value="ECO:0007669"/>
    <property type="project" value="UniProtKB-UniRule"/>
</dbReference>
<dbReference type="Gene3D" id="3.40.630.10">
    <property type="entry name" value="Zn peptidases"/>
    <property type="match status" value="1"/>
</dbReference>
<dbReference type="InterPro" id="IPR010174">
    <property type="entry name" value="Succinyl-DAP_deSuclase_DapE"/>
</dbReference>
<dbReference type="EMBL" id="FONV01000011">
    <property type="protein sequence ID" value="SFF49169.1"/>
    <property type="molecule type" value="Genomic_DNA"/>
</dbReference>
<organism evidence="16 17">
    <name type="scientific">Actinoplanes philippinensis</name>
    <dbReference type="NCBI Taxonomy" id="35752"/>
    <lineage>
        <taxon>Bacteria</taxon>
        <taxon>Bacillati</taxon>
        <taxon>Actinomycetota</taxon>
        <taxon>Actinomycetes</taxon>
        <taxon>Micromonosporales</taxon>
        <taxon>Micromonosporaceae</taxon>
        <taxon>Actinoplanes</taxon>
    </lineage>
</organism>
<dbReference type="GO" id="GO:0046872">
    <property type="term" value="F:metal ion binding"/>
    <property type="evidence" value="ECO:0007669"/>
    <property type="project" value="UniProtKB-KW"/>
</dbReference>
<name>A0A1I2J447_9ACTN</name>
<dbReference type="GO" id="GO:0009014">
    <property type="term" value="F:succinyl-diaminopimelate desuccinylase activity"/>
    <property type="evidence" value="ECO:0007669"/>
    <property type="project" value="UniProtKB-UniRule"/>
</dbReference>
<dbReference type="Pfam" id="PF07687">
    <property type="entry name" value="M20_dimer"/>
    <property type="match status" value="1"/>
</dbReference>
<evidence type="ECO:0000256" key="6">
    <source>
        <dbReference type="ARBA" id="ARBA00022605"/>
    </source>
</evidence>
<evidence type="ECO:0000313" key="17">
    <source>
        <dbReference type="Proteomes" id="UP000199645"/>
    </source>
</evidence>
<dbReference type="STRING" id="35752.SAMN05421541_111274"/>
<comment type="cofactor">
    <cofactor evidence="1">
        <name>Co(2+)</name>
        <dbReference type="ChEBI" id="CHEBI:48828"/>
    </cofactor>
</comment>
<evidence type="ECO:0000256" key="2">
    <source>
        <dbReference type="ARBA" id="ARBA00001947"/>
    </source>
</evidence>
<evidence type="ECO:0000256" key="12">
    <source>
        <dbReference type="ARBA" id="ARBA00023285"/>
    </source>
</evidence>
<sequence>MIRSLVGPRYGAHMANPLTPDVLVDPVVLTRALVDVESVSRDEKAIADCVEDVLQKAGHLSVRRVGNTVMARTKLARDQRVILAGHLDTVPVNGNLPSTVVDDLIYGCGAADMKGGVALALHLAVTLPDPQYDVTYLFYESEEIESEFNGLNLVAREHPKWLRGDFAVLLEPTFGAVEAGCQGTLQARVTTRGRRAHSARSWRGVNAIHAAGEVLRRLEAYHPRTVTIDGCTYREGLSAVGISGGVAGNVVPDECVVDVNLRFAPDRSEKQAAEHLREVFQGFDVEVTDSAPGALPGLDAAPAREFLAAVGIEPAAKLGWTDVARFAALGIPALNYGPGDPALAHAPDEHVEIGKIRDGAATLYRWLAP</sequence>
<dbReference type="NCBIfam" id="TIGR01900">
    <property type="entry name" value="dapE-gram_pos"/>
    <property type="match status" value="1"/>
</dbReference>
<dbReference type="Pfam" id="PF01546">
    <property type="entry name" value="Peptidase_M20"/>
    <property type="match status" value="1"/>
</dbReference>
<dbReference type="PANTHER" id="PTHR43808">
    <property type="entry name" value="ACETYLORNITHINE DEACETYLASE"/>
    <property type="match status" value="1"/>
</dbReference>
<dbReference type="EC" id="3.5.1.18" evidence="5 14"/>
<dbReference type="GO" id="GO:0006526">
    <property type="term" value="P:L-arginine biosynthetic process"/>
    <property type="evidence" value="ECO:0007669"/>
    <property type="project" value="TreeGrafter"/>
</dbReference>
<evidence type="ECO:0000313" key="16">
    <source>
        <dbReference type="EMBL" id="SFF49169.1"/>
    </source>
</evidence>
<keyword evidence="6" id="KW-0028">Amino-acid biosynthesis</keyword>
<proteinExistence type="predicted"/>
<evidence type="ECO:0000256" key="7">
    <source>
        <dbReference type="ARBA" id="ARBA00022723"/>
    </source>
</evidence>
<keyword evidence="11" id="KW-0457">Lysine biosynthesis</keyword>
<reference evidence="16 17" key="1">
    <citation type="submission" date="2016-10" db="EMBL/GenBank/DDBJ databases">
        <authorList>
            <person name="de Groot N.N."/>
        </authorList>
    </citation>
    <scope>NUCLEOTIDE SEQUENCE [LARGE SCALE GENOMIC DNA]</scope>
    <source>
        <strain evidence="16 17">DSM 43019</strain>
    </source>
</reference>
<dbReference type="InterPro" id="IPR002933">
    <property type="entry name" value="Peptidase_M20"/>
</dbReference>
<dbReference type="GO" id="GO:0019877">
    <property type="term" value="P:diaminopimelate biosynthetic process"/>
    <property type="evidence" value="ECO:0007669"/>
    <property type="project" value="UniProtKB-KW"/>
</dbReference>
<comment type="catalytic activity">
    <reaction evidence="13">
        <text>N-succinyl-(2S,6S)-2,6-diaminopimelate + H2O = (2S,6S)-2,6-diaminopimelate + succinate</text>
        <dbReference type="Rhea" id="RHEA:22608"/>
        <dbReference type="ChEBI" id="CHEBI:15377"/>
        <dbReference type="ChEBI" id="CHEBI:30031"/>
        <dbReference type="ChEBI" id="CHEBI:57609"/>
        <dbReference type="ChEBI" id="CHEBI:58087"/>
        <dbReference type="EC" id="3.5.1.18"/>
    </reaction>
</comment>
<keyword evidence="9" id="KW-0862">Zinc</keyword>
<keyword evidence="10" id="KW-0220">Diaminopimelate biosynthesis</keyword>
<keyword evidence="12" id="KW-0170">Cobalt</keyword>
<comment type="cofactor">
    <cofactor evidence="2">
        <name>Zn(2+)</name>
        <dbReference type="ChEBI" id="CHEBI:29105"/>
    </cofactor>
</comment>
<evidence type="ECO:0000256" key="14">
    <source>
        <dbReference type="NCBIfam" id="TIGR01900"/>
    </source>
</evidence>
<dbReference type="InterPro" id="IPR050072">
    <property type="entry name" value="Peptidase_M20A"/>
</dbReference>
<dbReference type="InterPro" id="IPR036264">
    <property type="entry name" value="Bact_exopeptidase_dim_dom"/>
</dbReference>
<evidence type="ECO:0000256" key="1">
    <source>
        <dbReference type="ARBA" id="ARBA00001941"/>
    </source>
</evidence>
<dbReference type="SUPFAM" id="SSF55031">
    <property type="entry name" value="Bacterial exopeptidase dimerisation domain"/>
    <property type="match status" value="1"/>
</dbReference>
<comment type="subunit">
    <text evidence="4">Homodimer.</text>
</comment>
<gene>
    <name evidence="16" type="ORF">SAMN05421541_111274</name>
</gene>
<dbReference type="PANTHER" id="PTHR43808:SF31">
    <property type="entry name" value="N-ACETYL-L-CITRULLINE DEACETYLASE"/>
    <property type="match status" value="1"/>
</dbReference>
<dbReference type="Proteomes" id="UP000199645">
    <property type="component" value="Unassembled WGS sequence"/>
</dbReference>
<comment type="pathway">
    <text evidence="3">Amino-acid biosynthesis; L-lysine biosynthesis via DAP pathway; LL-2,6-diaminopimelate from (S)-tetrahydrodipicolinate (succinylase route): step 3/3.</text>
</comment>
<keyword evidence="7" id="KW-0479">Metal-binding</keyword>
<protein>
    <recommendedName>
        <fullName evidence="5 14">Succinyl-diaminopimelate desuccinylase</fullName>
        <ecNumber evidence="5 14">3.5.1.18</ecNumber>
    </recommendedName>
</protein>
<evidence type="ECO:0000256" key="4">
    <source>
        <dbReference type="ARBA" id="ARBA00011738"/>
    </source>
</evidence>
<evidence type="ECO:0000256" key="9">
    <source>
        <dbReference type="ARBA" id="ARBA00022833"/>
    </source>
</evidence>
<accession>A0A1I2J447</accession>
<keyword evidence="8" id="KW-0378">Hydrolase</keyword>
<evidence type="ECO:0000256" key="13">
    <source>
        <dbReference type="ARBA" id="ARBA00051301"/>
    </source>
</evidence>
<feature type="domain" description="Peptidase M20 dimerisation" evidence="15">
    <location>
        <begin position="183"/>
        <end position="280"/>
    </location>
</feature>
<evidence type="ECO:0000256" key="5">
    <source>
        <dbReference type="ARBA" id="ARBA00011921"/>
    </source>
</evidence>
<dbReference type="InterPro" id="IPR011650">
    <property type="entry name" value="Peptidase_M20_dimer"/>
</dbReference>
<evidence type="ECO:0000259" key="15">
    <source>
        <dbReference type="Pfam" id="PF07687"/>
    </source>
</evidence>
<dbReference type="AlphaFoldDB" id="A0A1I2J447"/>